<accession>A0A2G8SWC1</accession>
<reference evidence="1 2" key="1">
    <citation type="submission" date="2017-10" db="EMBL/GenBank/DDBJ databases">
        <title>Massilia psychrophilum sp. nov., a novel purple-pigmented bacterium isolated from Tianshan glacier, Xinjiang Municipality, China.</title>
        <authorList>
            <person name="Wang H."/>
        </authorList>
    </citation>
    <scope>NUCLEOTIDE SEQUENCE [LARGE SCALE GENOMIC DNA]</scope>
    <source>
        <strain evidence="1 2">JCM 30813</strain>
    </source>
</reference>
<comment type="caution">
    <text evidence="1">The sequence shown here is derived from an EMBL/GenBank/DDBJ whole genome shotgun (WGS) entry which is preliminary data.</text>
</comment>
<gene>
    <name evidence="1" type="ORF">CR103_19890</name>
</gene>
<evidence type="ECO:0000313" key="2">
    <source>
        <dbReference type="Proteomes" id="UP000228593"/>
    </source>
</evidence>
<name>A0A2G8SWC1_9BURK</name>
<dbReference type="Proteomes" id="UP000228593">
    <property type="component" value="Unassembled WGS sequence"/>
</dbReference>
<dbReference type="EMBL" id="PDOB01000048">
    <property type="protein sequence ID" value="PIL38087.1"/>
    <property type="molecule type" value="Genomic_DNA"/>
</dbReference>
<proteinExistence type="predicted"/>
<sequence length="72" mass="7926">MLLADFFDGAPQLLLGERLLEVVQLKHQQRLGGSTLEFAIEAALPLDPELDISALLRQLSSLRAIESLESQP</sequence>
<organism evidence="1 2">
    <name type="scientific">Massilia psychrophila</name>
    <dbReference type="NCBI Taxonomy" id="1603353"/>
    <lineage>
        <taxon>Bacteria</taxon>
        <taxon>Pseudomonadati</taxon>
        <taxon>Pseudomonadota</taxon>
        <taxon>Betaproteobacteria</taxon>
        <taxon>Burkholderiales</taxon>
        <taxon>Oxalobacteraceae</taxon>
        <taxon>Telluria group</taxon>
        <taxon>Massilia</taxon>
    </lineage>
</organism>
<protein>
    <submittedName>
        <fullName evidence="1">Uncharacterized protein</fullName>
    </submittedName>
</protein>
<evidence type="ECO:0000313" key="1">
    <source>
        <dbReference type="EMBL" id="PIL38087.1"/>
    </source>
</evidence>
<dbReference type="AlphaFoldDB" id="A0A2G8SWC1"/>
<keyword evidence="2" id="KW-1185">Reference proteome</keyword>